<dbReference type="GO" id="GO:0015031">
    <property type="term" value="P:protein transport"/>
    <property type="evidence" value="ECO:0007669"/>
    <property type="project" value="UniProtKB-KW"/>
</dbReference>
<dbReference type="PANTHER" id="PTHR15495:SF7">
    <property type="entry name" value="GPI INOSITOL-DEACYLASE"/>
    <property type="match status" value="1"/>
</dbReference>
<sequence>MDLLPRPKQRQPPRLINARTFRLYILLLLGGFIIILTLLSYIAQPVGPDKPSCRPVWMYPSYARIKAFDESYTLYAKKYSLYLYREQGKDHIPEEKQGDGDANTSNAKVQLHGLPVLFIPGNAGSFRQARSIAARTSELYHEQVGKQEGGSDSMIGLDFFTADFNEDFTAFHGRTMLDQAEFANEAVKFILELYSNSPKSPKSVIIIAHSMGGIVSRIMPTLPNYVEDSIETILTLSSPHSAAPLTFDGDLLRIYSAVDQFWYKGFHYENSDDNNDNKVKKLDTTREVTEIAHKRLQNMALISITGGAVDLTLPADYTTLGFLVPKTNGFTSFSSGIPMVWSPIDHLAVVWCQQLRTRIAYALLDIVNMSRKEDRGDEGDDERNDGKEDHIKWLQQRMRVFKRYFLSGYEPYVLEGEFREEDAEKEGKSFDIQVDEKTELAKENIKYSLGGGGKEGGESNAKLYFKLNSEKKLHFTLLSSAQSTADKGRLVLDSLAQVYLCKKKFTDHRAKDGNLHHHCTSTDVLQNVIPNVGKKAHHVSDSSYDGDLPPFYNLELDSSLLSQYDYLIVQTEKAKAEDSVLTVELTNMAYTDVMEGNVFSLLTIGNSIILPKDRALMTEVKVPQAWNSLFVYKVKFKTNNLYHHENENNENILDNTLNFNTFVRQYTSQPFETKWHIDVEDTLSMTMHGVAPYIPFGTQDDYSMNLQIWTGDKLSMSTHRELKITILVDLMASLKLLILRYRLTIVAFNIAIICMVMIAQLKRGYEFPNFIQTLVFVHWKLLVPIILFLIGINYIVHVSFIESFLQFVNPVKVLGIRTNVLGESGSGNSAVASQFHANLLYLGLKEKFTIVGIILYLVSYFVISVTYYIIILVGILITLLLRFVPKRQLSRSMVKSRSILRFTKIQAITTMIILGLVTIFIPYQIVYLVCCLIQATNVIKFWPQTTRTRGNARQMFVFNYQISWLMLMLWILPINVPILIVFIHNLAVNWMTPFSSHHNVLSILPILIFVKYNNNGIGGIALDKDDHDDDDDNEEEVEAKVETEIVEAEAEEEGEAKELILENCLDIETDSKKQRIERKEAEGNGEERDAVKKYVLGMFVVLLMFAVIYGSRYTFFIHHLFNLLCCVVIVWLYYSQNGKKAIKRARFDKEVEAVIKQS</sequence>
<feature type="transmembrane region" description="Helical" evidence="10">
    <location>
        <begin position="902"/>
        <end position="919"/>
    </location>
</feature>
<dbReference type="GO" id="GO:0005789">
    <property type="term" value="C:endoplasmic reticulum membrane"/>
    <property type="evidence" value="ECO:0007669"/>
    <property type="project" value="UniProtKB-SubCell"/>
</dbReference>
<dbReference type="InterPro" id="IPR039529">
    <property type="entry name" value="PGAP1/BST1"/>
</dbReference>
<feature type="domain" description="GPI inositol-deacylase transmembrane" evidence="12">
    <location>
        <begin position="745"/>
        <end position="1015"/>
    </location>
</feature>
<dbReference type="FunCoup" id="A5DWE9">
    <property type="interactions" value="48"/>
</dbReference>
<feature type="transmembrane region" description="Helical" evidence="10">
    <location>
        <begin position="741"/>
        <end position="761"/>
    </location>
</feature>
<dbReference type="VEuPathDB" id="FungiDB:LELG_01685"/>
<feature type="transmembrane region" description="Helical" evidence="10">
    <location>
        <begin position="1116"/>
        <end position="1134"/>
    </location>
</feature>
<dbReference type="SUPFAM" id="SSF53474">
    <property type="entry name" value="alpha/beta-Hydrolases"/>
    <property type="match status" value="1"/>
</dbReference>
<accession>A5DWE9</accession>
<feature type="domain" description="GPI inositol-deacylase PGAP1-like alpha/beta" evidence="11">
    <location>
        <begin position="110"/>
        <end position="365"/>
    </location>
</feature>
<gene>
    <name evidence="13" type="ORF">LELG_01685</name>
</gene>
<evidence type="ECO:0000256" key="1">
    <source>
        <dbReference type="ARBA" id="ARBA00004477"/>
    </source>
</evidence>
<keyword evidence="4 10" id="KW-0812">Transmembrane</keyword>
<organism evidence="13 14">
    <name type="scientific">Lodderomyces elongisporus (strain ATCC 11503 / CBS 2605 / JCM 1781 / NBRC 1676 / NRRL YB-4239)</name>
    <name type="common">Yeast</name>
    <name type="synonym">Saccharomyces elongisporus</name>
    <dbReference type="NCBI Taxonomy" id="379508"/>
    <lineage>
        <taxon>Eukaryota</taxon>
        <taxon>Fungi</taxon>
        <taxon>Dikarya</taxon>
        <taxon>Ascomycota</taxon>
        <taxon>Saccharomycotina</taxon>
        <taxon>Pichiomycetes</taxon>
        <taxon>Debaryomycetaceae</taxon>
        <taxon>Candida/Lodderomyces clade</taxon>
        <taxon>Lodderomyces</taxon>
    </lineage>
</organism>
<evidence type="ECO:0000256" key="7">
    <source>
        <dbReference type="ARBA" id="ARBA00022927"/>
    </source>
</evidence>
<comment type="subcellular location">
    <subcellularLocation>
        <location evidence="1">Endoplasmic reticulum membrane</location>
        <topology evidence="1">Multi-pass membrane protein</topology>
    </subcellularLocation>
</comment>
<keyword evidence="7 10" id="KW-0653">Protein transport</keyword>
<dbReference type="GeneID" id="5234621"/>
<dbReference type="KEGG" id="lel:PVL30_001658"/>
<evidence type="ECO:0000256" key="3">
    <source>
        <dbReference type="ARBA" id="ARBA00022448"/>
    </source>
</evidence>
<evidence type="ECO:0000256" key="6">
    <source>
        <dbReference type="ARBA" id="ARBA00022824"/>
    </source>
</evidence>
<comment type="function">
    <text evidence="10">Involved in inositol deacylation of GPI-anchored proteins which plays important roles in the quality control and ER-associated degradation of GPI-anchored proteins.</text>
</comment>
<dbReference type="PANTHER" id="PTHR15495">
    <property type="entry name" value="NEGATIVE REGULATOR OF VESICLE FORMATION-RELATED"/>
    <property type="match status" value="1"/>
</dbReference>
<comment type="similarity">
    <text evidence="2 10">Belongs to the GPI inositol-deacylase family.</text>
</comment>
<keyword evidence="9 10" id="KW-0472">Membrane</keyword>
<feature type="transmembrane region" description="Helical" evidence="10">
    <location>
        <begin position="964"/>
        <end position="984"/>
    </location>
</feature>
<dbReference type="Pfam" id="PF07819">
    <property type="entry name" value="PGAP1"/>
    <property type="match status" value="1"/>
</dbReference>
<dbReference type="InterPro" id="IPR056824">
    <property type="entry name" value="PGAP1_TMD"/>
</dbReference>
<dbReference type="Gene3D" id="3.40.50.1820">
    <property type="entry name" value="alpha/beta hydrolase"/>
    <property type="match status" value="1"/>
</dbReference>
<dbReference type="AlphaFoldDB" id="A5DWE9"/>
<dbReference type="EMBL" id="CH981525">
    <property type="protein sequence ID" value="EDK43507.1"/>
    <property type="molecule type" value="Genomic_DNA"/>
</dbReference>
<dbReference type="InterPro" id="IPR029058">
    <property type="entry name" value="AB_hydrolase_fold"/>
</dbReference>
<name>A5DWE9_LODEL</name>
<dbReference type="GO" id="GO:0050185">
    <property type="term" value="F:phosphatidylinositol deacylase activity"/>
    <property type="evidence" value="ECO:0007669"/>
    <property type="project" value="TreeGrafter"/>
</dbReference>
<dbReference type="InParanoid" id="A5DWE9"/>
<reference evidence="13 14" key="1">
    <citation type="journal article" date="2009" name="Nature">
        <title>Evolution of pathogenicity and sexual reproduction in eight Candida genomes.</title>
        <authorList>
            <person name="Butler G."/>
            <person name="Rasmussen M.D."/>
            <person name="Lin M.F."/>
            <person name="Santos M.A."/>
            <person name="Sakthikumar S."/>
            <person name="Munro C.A."/>
            <person name="Rheinbay E."/>
            <person name="Grabherr M."/>
            <person name="Forche A."/>
            <person name="Reedy J.L."/>
            <person name="Agrafioti I."/>
            <person name="Arnaud M.B."/>
            <person name="Bates S."/>
            <person name="Brown A.J."/>
            <person name="Brunke S."/>
            <person name="Costanzo M.C."/>
            <person name="Fitzpatrick D.A."/>
            <person name="de Groot P.W."/>
            <person name="Harris D."/>
            <person name="Hoyer L.L."/>
            <person name="Hube B."/>
            <person name="Klis F.M."/>
            <person name="Kodira C."/>
            <person name="Lennard N."/>
            <person name="Logue M.E."/>
            <person name="Martin R."/>
            <person name="Neiman A.M."/>
            <person name="Nikolaou E."/>
            <person name="Quail M.A."/>
            <person name="Quinn J."/>
            <person name="Santos M.C."/>
            <person name="Schmitzberger F.F."/>
            <person name="Sherlock G."/>
            <person name="Shah P."/>
            <person name="Silverstein K.A."/>
            <person name="Skrzypek M.S."/>
            <person name="Soll D."/>
            <person name="Staggs R."/>
            <person name="Stansfield I."/>
            <person name="Stumpf M.P."/>
            <person name="Sudbery P.E."/>
            <person name="Srikantha T."/>
            <person name="Zeng Q."/>
            <person name="Berman J."/>
            <person name="Berriman M."/>
            <person name="Heitman J."/>
            <person name="Gow N.A."/>
            <person name="Lorenz M.C."/>
            <person name="Birren B.W."/>
            <person name="Kellis M."/>
            <person name="Cuomo C.A."/>
        </authorList>
    </citation>
    <scope>NUCLEOTIDE SEQUENCE [LARGE SCALE GENOMIC DNA]</scope>
    <source>
        <strain evidence="14">ATCC 11503 / BCRC 21390 / CBS 2605 / JCM 1781 / NBRC 1676 / NRRL YB-4239</strain>
    </source>
</reference>
<dbReference type="OrthoDB" id="348976at2759"/>
<dbReference type="Pfam" id="PF25140">
    <property type="entry name" value="PGAP1_TMD"/>
    <property type="match status" value="1"/>
</dbReference>
<keyword evidence="6 10" id="KW-0256">Endoplasmic reticulum</keyword>
<evidence type="ECO:0000256" key="4">
    <source>
        <dbReference type="ARBA" id="ARBA00022692"/>
    </source>
</evidence>
<dbReference type="STRING" id="379508.A5DWE9"/>
<evidence type="ECO:0000256" key="8">
    <source>
        <dbReference type="ARBA" id="ARBA00022989"/>
    </source>
</evidence>
<protein>
    <recommendedName>
        <fullName evidence="10">GPI inositol-deacylase</fullName>
        <ecNumber evidence="10">3.1.-.-</ecNumber>
    </recommendedName>
</protein>
<keyword evidence="3 10" id="KW-0813">Transport</keyword>
<dbReference type="Pfam" id="PF25141">
    <property type="entry name" value="PGAP1_2nd"/>
    <property type="match status" value="1"/>
</dbReference>
<evidence type="ECO:0000259" key="12">
    <source>
        <dbReference type="Pfam" id="PF25140"/>
    </source>
</evidence>
<feature type="transmembrane region" description="Helical" evidence="10">
    <location>
        <begin position="1094"/>
        <end position="1110"/>
    </location>
</feature>
<evidence type="ECO:0000259" key="11">
    <source>
        <dbReference type="Pfam" id="PF07819"/>
    </source>
</evidence>
<keyword evidence="14" id="KW-1185">Reference proteome</keyword>
<evidence type="ECO:0000313" key="14">
    <source>
        <dbReference type="Proteomes" id="UP000001996"/>
    </source>
</evidence>
<dbReference type="Proteomes" id="UP000001996">
    <property type="component" value="Unassembled WGS sequence"/>
</dbReference>
<evidence type="ECO:0000256" key="10">
    <source>
        <dbReference type="RuleBase" id="RU365011"/>
    </source>
</evidence>
<evidence type="ECO:0000313" key="13">
    <source>
        <dbReference type="EMBL" id="EDK43507.1"/>
    </source>
</evidence>
<evidence type="ECO:0000256" key="9">
    <source>
        <dbReference type="ARBA" id="ARBA00023136"/>
    </source>
</evidence>
<proteinExistence type="inferred from homology"/>
<feature type="transmembrane region" description="Helical" evidence="10">
    <location>
        <begin position="21"/>
        <end position="43"/>
    </location>
</feature>
<evidence type="ECO:0000256" key="5">
    <source>
        <dbReference type="ARBA" id="ARBA00022801"/>
    </source>
</evidence>
<dbReference type="HOGENOM" id="CLU_006103_0_0_1"/>
<evidence type="ECO:0000256" key="2">
    <source>
        <dbReference type="ARBA" id="ARBA00006931"/>
    </source>
</evidence>
<dbReference type="OMA" id="WVRNLAV"/>
<dbReference type="eggNOG" id="KOG3724">
    <property type="taxonomic scope" value="Eukaryota"/>
</dbReference>
<dbReference type="InterPro" id="IPR012908">
    <property type="entry name" value="PGAP1-ab_dom-like"/>
</dbReference>
<dbReference type="EC" id="3.1.-.-" evidence="10"/>
<feature type="transmembrane region" description="Helical" evidence="10">
    <location>
        <begin position="848"/>
        <end position="881"/>
    </location>
</feature>
<keyword evidence="5 10" id="KW-0378">Hydrolase</keyword>
<feature type="transmembrane region" description="Helical" evidence="10">
    <location>
        <begin position="773"/>
        <end position="796"/>
    </location>
</feature>
<dbReference type="GO" id="GO:0006505">
    <property type="term" value="P:GPI anchor metabolic process"/>
    <property type="evidence" value="ECO:0007669"/>
    <property type="project" value="TreeGrafter"/>
</dbReference>
<keyword evidence="8 10" id="KW-1133">Transmembrane helix</keyword>
<dbReference type="GO" id="GO:0006888">
    <property type="term" value="P:endoplasmic reticulum to Golgi vesicle-mediated transport"/>
    <property type="evidence" value="ECO:0007669"/>
    <property type="project" value="TreeGrafter"/>
</dbReference>